<gene>
    <name evidence="2" type="ORF">FCM35_KLT14780</name>
</gene>
<keyword evidence="3" id="KW-1185">Reference proteome</keyword>
<accession>A0A833QI58</accession>
<evidence type="ECO:0000313" key="2">
    <source>
        <dbReference type="EMBL" id="KAF3320646.1"/>
    </source>
</evidence>
<sequence length="272" mass="30043">MEKELVSLGVSTKAVNGIIEVLSLKSFSKLEATGHALHIAYKFLNRNFSLPEFTGESALAAASDKYRYIEKSHTTRRIGRRISMERENTTGMGSRRCWRSTRCCSAGSVLENKAFLTFVIPRDKEPFLTSFFAELQNRESEFGISDIQLGLTTLEEVFLNIAKQAELESSAAEGNLVTLNLTSGTSIQVPKGVRFVGIPGMKSEEHLRGMMVQVFWDIDEAGTLCISGHSPETPIPANVELNRTPSLSWRASLPHGMSIGFVIEPSQILNQS</sequence>
<dbReference type="OrthoDB" id="1575082at2759"/>
<evidence type="ECO:0000259" key="1">
    <source>
        <dbReference type="Pfam" id="PF25158"/>
    </source>
</evidence>
<dbReference type="EMBL" id="SWLB01000028">
    <property type="protein sequence ID" value="KAF3320646.1"/>
    <property type="molecule type" value="Genomic_DNA"/>
</dbReference>
<organism evidence="2 3">
    <name type="scientific">Carex littledalei</name>
    <dbReference type="NCBI Taxonomy" id="544730"/>
    <lineage>
        <taxon>Eukaryota</taxon>
        <taxon>Viridiplantae</taxon>
        <taxon>Streptophyta</taxon>
        <taxon>Embryophyta</taxon>
        <taxon>Tracheophyta</taxon>
        <taxon>Spermatophyta</taxon>
        <taxon>Magnoliopsida</taxon>
        <taxon>Liliopsida</taxon>
        <taxon>Poales</taxon>
        <taxon>Cyperaceae</taxon>
        <taxon>Cyperoideae</taxon>
        <taxon>Cariceae</taxon>
        <taxon>Carex</taxon>
        <taxon>Carex subgen. Euthyceras</taxon>
    </lineage>
</organism>
<dbReference type="Proteomes" id="UP000623129">
    <property type="component" value="Unassembled WGS sequence"/>
</dbReference>
<evidence type="ECO:0000313" key="3">
    <source>
        <dbReference type="Proteomes" id="UP000623129"/>
    </source>
</evidence>
<proteinExistence type="predicted"/>
<dbReference type="InterPro" id="IPR056788">
    <property type="entry name" value="ABCA2/9/11_C"/>
</dbReference>
<reference evidence="2" key="1">
    <citation type="submission" date="2020-01" db="EMBL/GenBank/DDBJ databases">
        <title>Genome sequence of Kobresia littledalei, the first chromosome-level genome in the family Cyperaceae.</title>
        <authorList>
            <person name="Qu G."/>
        </authorList>
    </citation>
    <scope>NUCLEOTIDE SEQUENCE</scope>
    <source>
        <strain evidence="2">C.B.Clarke</strain>
        <tissue evidence="2">Leaf</tissue>
    </source>
</reference>
<feature type="domain" description="ABC transporter A family member 2/9/11 C-terminal" evidence="1">
    <location>
        <begin position="157"/>
        <end position="211"/>
    </location>
</feature>
<dbReference type="AlphaFoldDB" id="A0A833QI58"/>
<protein>
    <recommendedName>
        <fullName evidence="1">ABC transporter A family member 2/9/11 C-terminal domain-containing protein</fullName>
    </recommendedName>
</protein>
<comment type="caution">
    <text evidence="2">The sequence shown here is derived from an EMBL/GenBank/DDBJ whole genome shotgun (WGS) entry which is preliminary data.</text>
</comment>
<name>A0A833QI58_9POAL</name>
<dbReference type="Pfam" id="PF25158">
    <property type="entry name" value="ABCA11_C"/>
    <property type="match status" value="1"/>
</dbReference>